<comment type="caution">
    <text evidence="1">The sequence shown here is derived from an EMBL/GenBank/DDBJ whole genome shotgun (WGS) entry which is preliminary data.</text>
</comment>
<evidence type="ECO:0000313" key="1">
    <source>
        <dbReference type="EMBL" id="MCZ0809156.1"/>
    </source>
</evidence>
<gene>
    <name evidence="1" type="ORF">O0554_19975</name>
</gene>
<protein>
    <submittedName>
        <fullName evidence="1">Uncharacterized protein</fullName>
    </submittedName>
</protein>
<dbReference type="Proteomes" id="UP001077662">
    <property type="component" value="Unassembled WGS sequence"/>
</dbReference>
<dbReference type="AlphaFoldDB" id="A0AAP3DJU7"/>
<dbReference type="RefSeq" id="WP_258434410.1">
    <property type="nucleotide sequence ID" value="NZ_JANSGW010000031.1"/>
</dbReference>
<sequence length="40" mass="4478">MGYKVLWVDNLAKVLVVGVNQVEVAIEPVVVHNPVYKTTR</sequence>
<evidence type="ECO:0000313" key="2">
    <source>
        <dbReference type="Proteomes" id="UP001077662"/>
    </source>
</evidence>
<proteinExistence type="predicted"/>
<reference evidence="1" key="1">
    <citation type="submission" date="2022-09" db="EMBL/GenBank/DDBJ databases">
        <title>Genome analysis and characterization of larvicidal activity of Brevibacillus strains.</title>
        <authorList>
            <person name="Patrusheva E.V."/>
            <person name="Izotova A.O."/>
            <person name="Toshchakov S.V."/>
            <person name="Sineoky S.P."/>
        </authorList>
    </citation>
    <scope>NUCLEOTIDE SEQUENCE</scope>
    <source>
        <strain evidence="1">VKPM_B-13247</strain>
    </source>
</reference>
<accession>A0AAP3DJU7</accession>
<dbReference type="EMBL" id="JAPTNE010000031">
    <property type="protein sequence ID" value="MCZ0809156.1"/>
    <property type="molecule type" value="Genomic_DNA"/>
</dbReference>
<organism evidence="1 2">
    <name type="scientific">Brevibacillus laterosporus</name>
    <name type="common">Bacillus laterosporus</name>
    <dbReference type="NCBI Taxonomy" id="1465"/>
    <lineage>
        <taxon>Bacteria</taxon>
        <taxon>Bacillati</taxon>
        <taxon>Bacillota</taxon>
        <taxon>Bacilli</taxon>
        <taxon>Bacillales</taxon>
        <taxon>Paenibacillaceae</taxon>
        <taxon>Brevibacillus</taxon>
    </lineage>
</organism>
<name>A0AAP3DJU7_BRELA</name>